<reference evidence="2 3" key="1">
    <citation type="submission" date="2019-02" db="EMBL/GenBank/DDBJ databases">
        <title>Deep-cultivation of Planctomycetes and their phenomic and genomic characterization uncovers novel biology.</title>
        <authorList>
            <person name="Wiegand S."/>
            <person name="Jogler M."/>
            <person name="Boedeker C."/>
            <person name="Pinto D."/>
            <person name="Vollmers J."/>
            <person name="Rivas-Marin E."/>
            <person name="Kohn T."/>
            <person name="Peeters S.H."/>
            <person name="Heuer A."/>
            <person name="Rast P."/>
            <person name="Oberbeckmann S."/>
            <person name="Bunk B."/>
            <person name="Jeske O."/>
            <person name="Meyerdierks A."/>
            <person name="Storesund J.E."/>
            <person name="Kallscheuer N."/>
            <person name="Luecker S."/>
            <person name="Lage O.M."/>
            <person name="Pohl T."/>
            <person name="Merkel B.J."/>
            <person name="Hornburger P."/>
            <person name="Mueller R.-W."/>
            <person name="Bruemmer F."/>
            <person name="Labrenz M."/>
            <person name="Spormann A.M."/>
            <person name="Op den Camp H."/>
            <person name="Overmann J."/>
            <person name="Amann R."/>
            <person name="Jetten M.S.M."/>
            <person name="Mascher T."/>
            <person name="Medema M.H."/>
            <person name="Devos D.P."/>
            <person name="Kaster A.-K."/>
            <person name="Ovreas L."/>
            <person name="Rohde M."/>
            <person name="Galperin M.Y."/>
            <person name="Jogler C."/>
        </authorList>
    </citation>
    <scope>NUCLEOTIDE SEQUENCE [LARGE SCALE GENOMIC DNA]</scope>
    <source>
        <strain evidence="2 3">K22_7</strain>
    </source>
</reference>
<feature type="compositionally biased region" description="Polar residues" evidence="1">
    <location>
        <begin position="511"/>
        <end position="525"/>
    </location>
</feature>
<accession>A0A517N3U6</accession>
<feature type="region of interest" description="Disordered" evidence="1">
    <location>
        <begin position="486"/>
        <end position="525"/>
    </location>
</feature>
<dbReference type="KEGG" id="rlc:K227x_01830"/>
<sequence>MEPIPSFHDSHFARSPMSVQSNRISTDRRRFLLAASALAASTMGAGPLGLESACAAGDAGRTVMLRPTGRHDLYRVRVELEVEGNVNVPKNPLVSRKSDMQLPITSTATMDYEERVLGEDPSLVGAGRIRAAQRYYHVAKSERTLNRTQKDSQLRDSVRETVVRRDVMPEVVYAVDDYFDRDELELLRLPASSLGMDDLLPTTAVSTGSKYSPSSDAMLSVLGLSSVDATEVVGEVVEITPDQAKIQFTGNVHGSVEGVPTMIRTVGKLTFDRKLGASTWLAMAVHETREIGKAEPGFDVSATIKMLRKPLDKPIALAAKATTSVANGPIPEERLYVDLKSNELGLGVLMDRRWRMMTDVPGAAMMRMIEDDRSIAQCDFRPLASLPAGTQWTLEAFQEDIRKTLGEQLADLVSAEERASETGLRVLRVTATGAVEGVPIQWMLMHLSDDSGRRVLATFTMEAKNSATFAGSDHQLGASLRLLERRSPKPEAVTKSTAADRPTRIARANQRDSNQVEVQSASDLK</sequence>
<dbReference type="PROSITE" id="PS51318">
    <property type="entry name" value="TAT"/>
    <property type="match status" value="1"/>
</dbReference>
<keyword evidence="3" id="KW-1185">Reference proteome</keyword>
<dbReference type="EMBL" id="CP036525">
    <property type="protein sequence ID" value="QDT01815.1"/>
    <property type="molecule type" value="Genomic_DNA"/>
</dbReference>
<name>A0A517N3U6_9BACT</name>
<evidence type="ECO:0000256" key="1">
    <source>
        <dbReference type="SAM" id="MobiDB-lite"/>
    </source>
</evidence>
<dbReference type="InterPro" id="IPR006311">
    <property type="entry name" value="TAT_signal"/>
</dbReference>
<organism evidence="2 3">
    <name type="scientific">Rubripirellula lacrimiformis</name>
    <dbReference type="NCBI Taxonomy" id="1930273"/>
    <lineage>
        <taxon>Bacteria</taxon>
        <taxon>Pseudomonadati</taxon>
        <taxon>Planctomycetota</taxon>
        <taxon>Planctomycetia</taxon>
        <taxon>Pirellulales</taxon>
        <taxon>Pirellulaceae</taxon>
        <taxon>Rubripirellula</taxon>
    </lineage>
</organism>
<gene>
    <name evidence="2" type="ORF">K227x_01830</name>
</gene>
<evidence type="ECO:0000313" key="2">
    <source>
        <dbReference type="EMBL" id="QDT01815.1"/>
    </source>
</evidence>
<evidence type="ECO:0000313" key="3">
    <source>
        <dbReference type="Proteomes" id="UP000318538"/>
    </source>
</evidence>
<dbReference type="AlphaFoldDB" id="A0A517N3U6"/>
<protein>
    <submittedName>
        <fullName evidence="2">Uncharacterized protein</fullName>
    </submittedName>
</protein>
<feature type="region of interest" description="Disordered" evidence="1">
    <location>
        <begin position="1"/>
        <end position="21"/>
    </location>
</feature>
<dbReference type="Proteomes" id="UP000318538">
    <property type="component" value="Chromosome"/>
</dbReference>
<dbReference type="OrthoDB" id="280947at2"/>
<proteinExistence type="predicted"/>